<protein>
    <recommendedName>
        <fullName evidence="3">Alpha-L-glutamate ligase-related protein ATP-grasp domain-containing protein</fullName>
    </recommendedName>
</protein>
<dbReference type="RefSeq" id="WP_094453286.1">
    <property type="nucleotide sequence ID" value="NZ_NOXU01000017.1"/>
</dbReference>
<evidence type="ECO:0008006" key="3">
    <source>
        <dbReference type="Google" id="ProtNLM"/>
    </source>
</evidence>
<dbReference type="AlphaFoldDB" id="A0A255Z6K5"/>
<dbReference type="Proteomes" id="UP000216998">
    <property type="component" value="Unassembled WGS sequence"/>
</dbReference>
<reference evidence="1 2" key="1">
    <citation type="submission" date="2017-07" db="EMBL/GenBank/DDBJ databases">
        <title>Niveispirillum cyanobacteriorum sp. nov., isolated from cyanobacterial aggregates in a eutrophic lake.</title>
        <authorList>
            <person name="Cai H."/>
        </authorList>
    </citation>
    <scope>NUCLEOTIDE SEQUENCE [LARGE SCALE GENOMIC DNA]</scope>
    <source>
        <strain evidence="2">TH1-14</strain>
    </source>
</reference>
<name>A0A255Z6K5_9PROT</name>
<dbReference type="EMBL" id="NOXU01000017">
    <property type="protein sequence ID" value="OYQ37177.1"/>
    <property type="molecule type" value="Genomic_DNA"/>
</dbReference>
<sequence length="390" mass="42304">MVVRSLRTFPLPADGWGLLPPRDPVITALHRAAGRSFWKRRRPLPPWAGGLAAKAALALLLPSRIRRLRRPWGLTLAESARIWADCFLYGLTPYEACLYRRECGRIPRDFVSDRVAIMLQGALGNMAQKDLLADKVRFADRLAQAGLAVVPTLLVLAGPDDIPSLTALPPGRYFLKPVAGFAGSGARPLIIPDAGGLLIQGGIPITRADLLTGLTAELKHHSLMVQPMLEAAPDLPVDRHAAGIPPVLRVTTSRRPGGPAEIHGIHAATAPDGMSFRWPRWRRYPIDPATASLGPPVIVTETTRIPCVWPWAGPAWPGLDRVIQLALDAADHVPDIPLVGWDIVPTPAGPVILEGNVHIGACWADLSYWLVGRPSPMAGVLHAWLERYPL</sequence>
<evidence type="ECO:0000313" key="1">
    <source>
        <dbReference type="EMBL" id="OYQ37177.1"/>
    </source>
</evidence>
<dbReference type="OrthoDB" id="8434533at2"/>
<dbReference type="SUPFAM" id="SSF56059">
    <property type="entry name" value="Glutathione synthetase ATP-binding domain-like"/>
    <property type="match status" value="1"/>
</dbReference>
<gene>
    <name evidence="1" type="ORF">CHU95_02180</name>
</gene>
<evidence type="ECO:0000313" key="2">
    <source>
        <dbReference type="Proteomes" id="UP000216998"/>
    </source>
</evidence>
<organism evidence="1 2">
    <name type="scientific">Niveispirillum lacus</name>
    <dbReference type="NCBI Taxonomy" id="1981099"/>
    <lineage>
        <taxon>Bacteria</taxon>
        <taxon>Pseudomonadati</taxon>
        <taxon>Pseudomonadota</taxon>
        <taxon>Alphaproteobacteria</taxon>
        <taxon>Rhodospirillales</taxon>
        <taxon>Azospirillaceae</taxon>
        <taxon>Niveispirillum</taxon>
    </lineage>
</organism>
<keyword evidence="2" id="KW-1185">Reference proteome</keyword>
<proteinExistence type="predicted"/>
<accession>A0A255Z6K5</accession>
<comment type="caution">
    <text evidence="1">The sequence shown here is derived from an EMBL/GenBank/DDBJ whole genome shotgun (WGS) entry which is preliminary data.</text>
</comment>